<dbReference type="eggNOG" id="COG3247">
    <property type="taxonomic scope" value="Bacteria"/>
</dbReference>
<keyword evidence="1" id="KW-1133">Transmembrane helix</keyword>
<dbReference type="RefSeq" id="WP_021248760.1">
    <property type="nucleotide sequence ID" value="NZ_ATJV01000048.1"/>
</dbReference>
<dbReference type="PATRIC" id="fig|1348657.5.peg.1327"/>
<feature type="transmembrane region" description="Helical" evidence="1">
    <location>
        <begin position="53"/>
        <end position="71"/>
    </location>
</feature>
<dbReference type="EMBL" id="ATJV01000048">
    <property type="protein sequence ID" value="EPZ15921.1"/>
    <property type="molecule type" value="Genomic_DNA"/>
</dbReference>
<accession>S9ZMU0</accession>
<keyword evidence="1" id="KW-0812">Transmembrane</keyword>
<dbReference type="PANTHER" id="PTHR34989:SF1">
    <property type="entry name" value="PROTEIN HDED"/>
    <property type="match status" value="1"/>
</dbReference>
<dbReference type="STRING" id="1348657.M622_01760"/>
<feature type="transmembrane region" description="Helical" evidence="1">
    <location>
        <begin position="83"/>
        <end position="100"/>
    </location>
</feature>
<feature type="transmembrane region" description="Helical" evidence="1">
    <location>
        <begin position="28"/>
        <end position="47"/>
    </location>
</feature>
<dbReference type="PANTHER" id="PTHR34989">
    <property type="entry name" value="PROTEIN HDED"/>
    <property type="match status" value="1"/>
</dbReference>
<reference evidence="2 3" key="1">
    <citation type="submission" date="2013-06" db="EMBL/GenBank/DDBJ databases">
        <title>Draft genome sequence of Thauera terpenica.</title>
        <authorList>
            <person name="Liu B."/>
            <person name="Frostegard A.H."/>
            <person name="Shapleigh J.P."/>
        </authorList>
    </citation>
    <scope>NUCLEOTIDE SEQUENCE [LARGE SCALE GENOMIC DNA]</scope>
    <source>
        <strain evidence="2 3">58Eu</strain>
    </source>
</reference>
<comment type="caution">
    <text evidence="2">The sequence shown here is derived from an EMBL/GenBank/DDBJ whole genome shotgun (WGS) entry which is preliminary data.</text>
</comment>
<feature type="transmembrane region" description="Helical" evidence="1">
    <location>
        <begin position="106"/>
        <end position="127"/>
    </location>
</feature>
<organism evidence="2 3">
    <name type="scientific">Thauera terpenica 58Eu</name>
    <dbReference type="NCBI Taxonomy" id="1348657"/>
    <lineage>
        <taxon>Bacteria</taxon>
        <taxon>Pseudomonadati</taxon>
        <taxon>Pseudomonadota</taxon>
        <taxon>Betaproteobacteria</taxon>
        <taxon>Rhodocyclales</taxon>
        <taxon>Zoogloeaceae</taxon>
        <taxon>Thauera</taxon>
    </lineage>
</organism>
<keyword evidence="1" id="KW-0472">Membrane</keyword>
<proteinExistence type="predicted"/>
<sequence length="191" mass="20561">MRTLDHPSRGAVLKPPFLRYGIAKRFKGIGIVFIVIGAIAILVPAWATLAGELLIAWMLSLWGAAGLWFAWEMRAAQEGRYAAVAFGATFLLGLLFLLYPSVGVEALTVVMMVVFLMEGIVSILLGLRMSAGLHNWGWMIFSGLCSLILGAIILAGWPQTAVWTLGLLLGLNFLSTGISLLMLARAAKDTA</sequence>
<dbReference type="AlphaFoldDB" id="S9ZMU0"/>
<name>S9ZMU0_9RHOO</name>
<keyword evidence="3" id="KW-1185">Reference proteome</keyword>
<dbReference type="Proteomes" id="UP000015455">
    <property type="component" value="Unassembled WGS sequence"/>
</dbReference>
<feature type="transmembrane region" description="Helical" evidence="1">
    <location>
        <begin position="163"/>
        <end position="184"/>
    </location>
</feature>
<dbReference type="InterPro" id="IPR052712">
    <property type="entry name" value="Acid_resist_chaperone_HdeD"/>
</dbReference>
<protein>
    <recommendedName>
        <fullName evidence="4">HdeD protein</fullName>
    </recommendedName>
</protein>
<dbReference type="OrthoDB" id="9815400at2"/>
<feature type="transmembrane region" description="Helical" evidence="1">
    <location>
        <begin position="136"/>
        <end position="157"/>
    </location>
</feature>
<dbReference type="Pfam" id="PF03729">
    <property type="entry name" value="DUF308"/>
    <property type="match status" value="1"/>
</dbReference>
<dbReference type="InterPro" id="IPR005325">
    <property type="entry name" value="DUF308_memb"/>
</dbReference>
<evidence type="ECO:0000256" key="1">
    <source>
        <dbReference type="SAM" id="Phobius"/>
    </source>
</evidence>
<gene>
    <name evidence="2" type="ORF">M622_01760</name>
</gene>
<evidence type="ECO:0000313" key="3">
    <source>
        <dbReference type="Proteomes" id="UP000015455"/>
    </source>
</evidence>
<evidence type="ECO:0008006" key="4">
    <source>
        <dbReference type="Google" id="ProtNLM"/>
    </source>
</evidence>
<evidence type="ECO:0000313" key="2">
    <source>
        <dbReference type="EMBL" id="EPZ15921.1"/>
    </source>
</evidence>
<dbReference type="GO" id="GO:0005886">
    <property type="term" value="C:plasma membrane"/>
    <property type="evidence" value="ECO:0007669"/>
    <property type="project" value="TreeGrafter"/>
</dbReference>